<dbReference type="Proteomes" id="UP001152523">
    <property type="component" value="Unassembled WGS sequence"/>
</dbReference>
<reference evidence="1" key="1">
    <citation type="submission" date="2022-07" db="EMBL/GenBank/DDBJ databases">
        <authorList>
            <person name="Macas J."/>
            <person name="Novak P."/>
            <person name="Neumann P."/>
        </authorList>
    </citation>
    <scope>NUCLEOTIDE SEQUENCE</scope>
</reference>
<evidence type="ECO:0000313" key="2">
    <source>
        <dbReference type="Proteomes" id="UP001152523"/>
    </source>
</evidence>
<proteinExistence type="predicted"/>
<name>A0AAV0CCT2_9ASTE</name>
<protein>
    <submittedName>
        <fullName evidence="1">Uncharacterized protein</fullName>
    </submittedName>
</protein>
<gene>
    <name evidence="1" type="ORF">CEPIT_LOCUS4033</name>
</gene>
<sequence>MRSSIIRTQSKRLFGYNLPPSRTLPSLLVVSQSATIWIFLLTPFNPPLQVSCIAYSYNSLESTAAPTFSIKRLRVRLSVGICSTLMEKGATVRHLLEKWTAYYNTCTIVLLFNPKVYYSGILFEAI</sequence>
<comment type="caution">
    <text evidence="1">The sequence shown here is derived from an EMBL/GenBank/DDBJ whole genome shotgun (WGS) entry which is preliminary data.</text>
</comment>
<keyword evidence="2" id="KW-1185">Reference proteome</keyword>
<organism evidence="1 2">
    <name type="scientific">Cuscuta epithymum</name>
    <dbReference type="NCBI Taxonomy" id="186058"/>
    <lineage>
        <taxon>Eukaryota</taxon>
        <taxon>Viridiplantae</taxon>
        <taxon>Streptophyta</taxon>
        <taxon>Embryophyta</taxon>
        <taxon>Tracheophyta</taxon>
        <taxon>Spermatophyta</taxon>
        <taxon>Magnoliopsida</taxon>
        <taxon>eudicotyledons</taxon>
        <taxon>Gunneridae</taxon>
        <taxon>Pentapetalae</taxon>
        <taxon>asterids</taxon>
        <taxon>lamiids</taxon>
        <taxon>Solanales</taxon>
        <taxon>Convolvulaceae</taxon>
        <taxon>Cuscuteae</taxon>
        <taxon>Cuscuta</taxon>
        <taxon>Cuscuta subgen. Cuscuta</taxon>
    </lineage>
</organism>
<accession>A0AAV0CCT2</accession>
<dbReference type="AlphaFoldDB" id="A0AAV0CCT2"/>
<evidence type="ECO:0000313" key="1">
    <source>
        <dbReference type="EMBL" id="CAH9071670.1"/>
    </source>
</evidence>
<dbReference type="EMBL" id="CAMAPF010000021">
    <property type="protein sequence ID" value="CAH9071670.1"/>
    <property type="molecule type" value="Genomic_DNA"/>
</dbReference>